<dbReference type="AlphaFoldDB" id="A0A6B9FLT4"/>
<accession>A0A6B9FLT4</accession>
<reference evidence="2 3" key="1">
    <citation type="journal article" date="2012" name="Genet. Mol. Biol.">
        <title>Analysis of 16S rRNA and mxaF genes revealing insights into Methylobacterium niche-specific plant association.</title>
        <authorList>
            <person name="Dourado M.N."/>
            <person name="Andreote F.D."/>
            <person name="Dini-Andreote F."/>
            <person name="Conti R."/>
            <person name="Araujo J.M."/>
            <person name="Araujo W.L."/>
        </authorList>
    </citation>
    <scope>NUCLEOTIDE SEQUENCE [LARGE SCALE GENOMIC DNA]</scope>
    <source>
        <strain evidence="2 3">SR1.6/6</strain>
    </source>
</reference>
<feature type="region of interest" description="Disordered" evidence="1">
    <location>
        <begin position="412"/>
        <end position="448"/>
    </location>
</feature>
<dbReference type="Proteomes" id="UP000012488">
    <property type="component" value="Chromosome"/>
</dbReference>
<evidence type="ECO:0000313" key="2">
    <source>
        <dbReference type="EMBL" id="QGY03571.1"/>
    </source>
</evidence>
<feature type="compositionally biased region" description="Polar residues" evidence="1">
    <location>
        <begin position="176"/>
        <end position="185"/>
    </location>
</feature>
<feature type="region of interest" description="Disordered" evidence="1">
    <location>
        <begin position="205"/>
        <end position="238"/>
    </location>
</feature>
<evidence type="ECO:0000313" key="3">
    <source>
        <dbReference type="Proteomes" id="UP000012488"/>
    </source>
</evidence>
<sequence>MSSGPSFLDGLSPFDLQGFLEQLRQTPQGFSPQMDATAPTMGPNPLQPVRGAGDVDPSGRGVGPVDQRRPSIAMDEGQVQALERAQAGPQDLAALGGSPLDRLLFDRSGFGGGPNSFAGSADPLGSRNVPLPPSRPSDADLLASSTATGAIPPGVSGINPDRAPGMPGVPGPSSVTAASTGNPAASNVKPVASYDPLTGQVVSGSPKLMPAPGAGGPTEGSGRVAAQAGAPQAAGQAEGQSDLMSKFIAGVNNPDFSNLMLNLGIGLLSRRGFSEGVSAGLQGYQQSRLGDVKQQLQAYQLQQQINGQNALRADLKRRGLPDAQVEAAVYNPSVLQSALSQLNQKTPQQLQDDAAAAARGARLGGPQLADKVAEADALAGVKDAHAKDEIITVPDGQGGTLAVRKSSLFPDKASAGSAGEGGAPGAAGGDPNIRTLVPPQPDKKANEGLDKLIGDNITAGYSKAQGAVGTLAAISRQKEALDKGVISGSGADWRTQAQAIGQQLLGIDPSQLNASYNFDAASTQKQAELAKAVSQAGHTTNMDLQLGKTIAGGDRSKTEQALRQIVDAQEQLARDAIDRHNAALDKYGKIAPEAAARTGFFRVETPEVYRYGQGTPNPVADPGTRMPTGAPTPLDVGGSRQFQGITIKRVR</sequence>
<feature type="region of interest" description="Disordered" evidence="1">
    <location>
        <begin position="114"/>
        <end position="191"/>
    </location>
</feature>
<dbReference type="EMBL" id="CP043538">
    <property type="protein sequence ID" value="QGY03571.1"/>
    <property type="molecule type" value="Genomic_DNA"/>
</dbReference>
<feature type="compositionally biased region" description="Low complexity" evidence="1">
    <location>
        <begin position="225"/>
        <end position="238"/>
    </location>
</feature>
<reference evidence="2 3" key="2">
    <citation type="journal article" date="2013" name="Genome Announc.">
        <title>Draft Genome Sequence of Methylobacterium mesophilicum Strain SR1.6/6, Isolated from Citrus sinensis.</title>
        <authorList>
            <person name="Marinho Almeida D."/>
            <person name="Dini-Andreote F."/>
            <person name="Camargo Neves A.A."/>
            <person name="Juca Ramos R.T."/>
            <person name="Andreote F.D."/>
            <person name="Carneiro A.R."/>
            <person name="Oliveira de Souza Lima A."/>
            <person name="Caracciolo Gomes de Sa P.H."/>
            <person name="Ribeiro Barbosa M.S."/>
            <person name="Araujo W.L."/>
            <person name="Silva A."/>
        </authorList>
    </citation>
    <scope>NUCLEOTIDE SEQUENCE [LARGE SCALE GENOMIC DNA]</scope>
    <source>
        <strain evidence="2 3">SR1.6/6</strain>
    </source>
</reference>
<dbReference type="OrthoDB" id="5919053at2"/>
<name>A0A6B9FLT4_9HYPH</name>
<evidence type="ECO:0000256" key="1">
    <source>
        <dbReference type="SAM" id="MobiDB-lite"/>
    </source>
</evidence>
<dbReference type="KEGG" id="mmes:MMSR116_18015"/>
<gene>
    <name evidence="2" type="ORF">MMSR116_18015</name>
</gene>
<feature type="compositionally biased region" description="Gly residues" evidence="1">
    <location>
        <begin position="418"/>
        <end position="428"/>
    </location>
</feature>
<protein>
    <submittedName>
        <fullName evidence="2">Uncharacterized protein</fullName>
    </submittedName>
</protein>
<dbReference type="RefSeq" id="WP_010687659.1">
    <property type="nucleotide sequence ID" value="NZ_CP043538.1"/>
</dbReference>
<proteinExistence type="predicted"/>
<organism evidence="2 3">
    <name type="scientific">Methylobacterium mesophilicum SR1.6/6</name>
    <dbReference type="NCBI Taxonomy" id="908290"/>
    <lineage>
        <taxon>Bacteria</taxon>
        <taxon>Pseudomonadati</taxon>
        <taxon>Pseudomonadota</taxon>
        <taxon>Alphaproteobacteria</taxon>
        <taxon>Hyphomicrobiales</taxon>
        <taxon>Methylobacteriaceae</taxon>
        <taxon>Methylobacterium</taxon>
    </lineage>
</organism>
<feature type="region of interest" description="Disordered" evidence="1">
    <location>
        <begin position="29"/>
        <end position="68"/>
    </location>
</feature>